<keyword evidence="2" id="KW-1185">Reference proteome</keyword>
<dbReference type="Proteomes" id="UP000233556">
    <property type="component" value="Unassembled WGS sequence"/>
</dbReference>
<gene>
    <name evidence="1" type="ORF">llap_2223</name>
</gene>
<dbReference type="GO" id="GO:0061343">
    <property type="term" value="P:cell adhesion involved in heart morphogenesis"/>
    <property type="evidence" value="ECO:0007669"/>
    <property type="project" value="TreeGrafter"/>
</dbReference>
<dbReference type="AlphaFoldDB" id="A0A2I0UN75"/>
<name>A0A2I0UN75_LIMLA</name>
<dbReference type="PANTHER" id="PTHR33395">
    <property type="entry name" value="TRANSCRIPTASE, PUTATIVE-RELATED-RELATED"/>
    <property type="match status" value="1"/>
</dbReference>
<dbReference type="EMBL" id="KZ505677">
    <property type="protein sequence ID" value="PKU47483.1"/>
    <property type="molecule type" value="Genomic_DNA"/>
</dbReference>
<accession>A0A2I0UN75</accession>
<reference evidence="2" key="2">
    <citation type="submission" date="2017-12" db="EMBL/GenBank/DDBJ databases">
        <title>Genome sequence of the Bar-tailed Godwit (Limosa lapponica baueri).</title>
        <authorList>
            <person name="Lima N.C.B."/>
            <person name="Parody-Merino A.M."/>
            <person name="Battley P.F."/>
            <person name="Fidler A.E."/>
            <person name="Prosdocimi F."/>
        </authorList>
    </citation>
    <scope>NUCLEOTIDE SEQUENCE [LARGE SCALE GENOMIC DNA]</scope>
</reference>
<evidence type="ECO:0000313" key="1">
    <source>
        <dbReference type="EMBL" id="PKU47483.1"/>
    </source>
</evidence>
<reference evidence="2" key="1">
    <citation type="submission" date="2017-11" db="EMBL/GenBank/DDBJ databases">
        <authorList>
            <person name="Lima N.C."/>
            <person name="Parody-Merino A.M."/>
            <person name="Battley P.F."/>
            <person name="Fidler A.E."/>
            <person name="Prosdocimi F."/>
        </authorList>
    </citation>
    <scope>NUCLEOTIDE SEQUENCE [LARGE SCALE GENOMIC DNA]</scope>
</reference>
<dbReference type="PANTHER" id="PTHR33395:SF22">
    <property type="entry name" value="REVERSE TRANSCRIPTASE DOMAIN-CONTAINING PROTEIN"/>
    <property type="match status" value="1"/>
</dbReference>
<sequence>MMQKAELLNAFFVSVFTAKAGPQDPQTLEVGGRPWRKEDLSLVEEDWVRDHLGKLDTHKYMGPGGMHPGVLRELADIAKPLSIIFERSWRTGEVPENCRKASITPVFKKGKEDPGNYRPISLTSIPGKVKQLILDVISKVSPKKGSSEYTLLNLATLALYVETLLKFEAIPKSRAKIC</sequence>
<evidence type="ECO:0000313" key="2">
    <source>
        <dbReference type="Proteomes" id="UP000233556"/>
    </source>
</evidence>
<dbReference type="GO" id="GO:0007508">
    <property type="term" value="P:larval heart development"/>
    <property type="evidence" value="ECO:0007669"/>
    <property type="project" value="TreeGrafter"/>
</dbReference>
<organism evidence="1 2">
    <name type="scientific">Limosa lapponica baueri</name>
    <dbReference type="NCBI Taxonomy" id="1758121"/>
    <lineage>
        <taxon>Eukaryota</taxon>
        <taxon>Metazoa</taxon>
        <taxon>Chordata</taxon>
        <taxon>Craniata</taxon>
        <taxon>Vertebrata</taxon>
        <taxon>Euteleostomi</taxon>
        <taxon>Archelosauria</taxon>
        <taxon>Archosauria</taxon>
        <taxon>Dinosauria</taxon>
        <taxon>Saurischia</taxon>
        <taxon>Theropoda</taxon>
        <taxon>Coelurosauria</taxon>
        <taxon>Aves</taxon>
        <taxon>Neognathae</taxon>
        <taxon>Neoaves</taxon>
        <taxon>Charadriiformes</taxon>
        <taxon>Scolopacidae</taxon>
        <taxon>Limosa</taxon>
    </lineage>
</organism>
<dbReference type="OrthoDB" id="416454at2759"/>
<protein>
    <recommendedName>
        <fullName evidence="3">Rna-directed dna polymerase from mobile element jockey-like</fullName>
    </recommendedName>
</protein>
<dbReference type="GO" id="GO:0031012">
    <property type="term" value="C:extracellular matrix"/>
    <property type="evidence" value="ECO:0007669"/>
    <property type="project" value="TreeGrafter"/>
</dbReference>
<proteinExistence type="predicted"/>
<evidence type="ECO:0008006" key="3">
    <source>
        <dbReference type="Google" id="ProtNLM"/>
    </source>
</evidence>